<feature type="domain" description="ABC transmembrane type-1" evidence="9">
    <location>
        <begin position="64"/>
        <end position="336"/>
    </location>
</feature>
<dbReference type="SMART" id="SM00382">
    <property type="entry name" value="AAA"/>
    <property type="match status" value="1"/>
</dbReference>
<dbReference type="InterPro" id="IPR003593">
    <property type="entry name" value="AAA+_ATPase"/>
</dbReference>
<evidence type="ECO:0000313" key="10">
    <source>
        <dbReference type="EMBL" id="KAK8865208.1"/>
    </source>
</evidence>
<keyword evidence="6 7" id="KW-0472">Membrane</keyword>
<dbReference type="Gene3D" id="1.20.1560.10">
    <property type="entry name" value="ABC transporter type 1, transmembrane domain"/>
    <property type="match status" value="1"/>
</dbReference>
<keyword evidence="11" id="KW-1185">Reference proteome</keyword>
<dbReference type="InterPro" id="IPR027417">
    <property type="entry name" value="P-loop_NTPase"/>
</dbReference>
<dbReference type="Gene3D" id="3.40.50.300">
    <property type="entry name" value="P-loop containing nucleotide triphosphate hydrolases"/>
    <property type="match status" value="1"/>
</dbReference>
<dbReference type="PROSITE" id="PS50893">
    <property type="entry name" value="ABC_TRANSPORTER_2"/>
    <property type="match status" value="1"/>
</dbReference>
<evidence type="ECO:0000256" key="4">
    <source>
        <dbReference type="ARBA" id="ARBA00022840"/>
    </source>
</evidence>
<dbReference type="InterPro" id="IPR036640">
    <property type="entry name" value="ABC1_TM_sf"/>
</dbReference>
<dbReference type="PANTHER" id="PTHR43394:SF1">
    <property type="entry name" value="ATP-BINDING CASSETTE SUB-FAMILY B MEMBER 10, MITOCHONDRIAL"/>
    <property type="match status" value="1"/>
</dbReference>
<dbReference type="Pfam" id="PF00005">
    <property type="entry name" value="ABC_tran"/>
    <property type="match status" value="1"/>
</dbReference>
<keyword evidence="2 7" id="KW-0812">Transmembrane</keyword>
<evidence type="ECO:0000313" key="11">
    <source>
        <dbReference type="Proteomes" id="UP001470230"/>
    </source>
</evidence>
<evidence type="ECO:0000256" key="3">
    <source>
        <dbReference type="ARBA" id="ARBA00022741"/>
    </source>
</evidence>
<evidence type="ECO:0000256" key="2">
    <source>
        <dbReference type="ARBA" id="ARBA00022692"/>
    </source>
</evidence>
<feature type="transmembrane region" description="Helical" evidence="7">
    <location>
        <begin position="197"/>
        <end position="215"/>
    </location>
</feature>
<dbReference type="Pfam" id="PF00664">
    <property type="entry name" value="ABC_membrane"/>
    <property type="match status" value="1"/>
</dbReference>
<evidence type="ECO:0000256" key="5">
    <source>
        <dbReference type="ARBA" id="ARBA00022989"/>
    </source>
</evidence>
<feature type="transmembrane region" description="Helical" evidence="7">
    <location>
        <begin position="58"/>
        <end position="78"/>
    </location>
</feature>
<comment type="caution">
    <text evidence="10">The sequence shown here is derived from an EMBL/GenBank/DDBJ whole genome shotgun (WGS) entry which is preliminary data.</text>
</comment>
<sequence length="616" mass="70340">MSDDEPKINHILLDDFENQDINANNGKRKEKAKKKKKFFYVPFIPRIYWLFYRRPVNFLIFIPSFTEGWCNMVTTVCMGNIIDAINKENGLEIVKKNSIYALIVSIVCAIFAFINYSMWIKIGDLITIKAKRLLFKSFMTKDIEFFDRNPIGNLLVLLQQDCATVGNAFTELKTTQISAFGKFFASVFVMYSIDFKLSTFSLLISISIILMVKVFRRFGVYHYIKYLEIMSQSVTISDESVYNEKVIFSFNRQAKQVKLYDDRLKDSIDHDSRSRFCMRSSFCLGNMINESCVSVILNIGGYFVLKSKITAGSLFTLSRAAIWAGREINHLFDTFTHEQRAIDSSNRVFEIIDLPVEVKNEGEIDEIELERNFVGKVEFKNVWFKYPTRDSWILKNVSFETEPSQISAIVGHSGSGKSTIVQLLLRFYDIDQGEILLDNINIKKYPLEFLHRNVGVVQQDPVLFTMSIRDNIAYAKPDATYSEIVEAAKIANAAKFIEKLPEKYDTLCGEKGMMLSGGQIQRIAIARVVIENPKLLITDEATSALDAESESLVQAALDKVMNGRASIIIAHRLGTIRAAKKIFVFDQGEIVESGTHEELLQLKGAYYNLIQRQLSK</sequence>
<evidence type="ECO:0008006" key="12">
    <source>
        <dbReference type="Google" id="ProtNLM"/>
    </source>
</evidence>
<dbReference type="InterPro" id="IPR039421">
    <property type="entry name" value="Type_1_exporter"/>
</dbReference>
<dbReference type="InterPro" id="IPR003439">
    <property type="entry name" value="ABC_transporter-like_ATP-bd"/>
</dbReference>
<dbReference type="Proteomes" id="UP001470230">
    <property type="component" value="Unassembled WGS sequence"/>
</dbReference>
<organism evidence="10 11">
    <name type="scientific">Tritrichomonas musculus</name>
    <dbReference type="NCBI Taxonomy" id="1915356"/>
    <lineage>
        <taxon>Eukaryota</taxon>
        <taxon>Metamonada</taxon>
        <taxon>Parabasalia</taxon>
        <taxon>Tritrichomonadida</taxon>
        <taxon>Tritrichomonadidae</taxon>
        <taxon>Tritrichomonas</taxon>
    </lineage>
</organism>
<dbReference type="SUPFAM" id="SSF52540">
    <property type="entry name" value="P-loop containing nucleoside triphosphate hydrolases"/>
    <property type="match status" value="1"/>
</dbReference>
<name>A0ABR2IMU6_9EUKA</name>
<dbReference type="InterPro" id="IPR011527">
    <property type="entry name" value="ABC1_TM_dom"/>
</dbReference>
<gene>
    <name evidence="10" type="ORF">M9Y10_010745</name>
</gene>
<dbReference type="PROSITE" id="PS50929">
    <property type="entry name" value="ABC_TM1F"/>
    <property type="match status" value="1"/>
</dbReference>
<keyword evidence="3" id="KW-0547">Nucleotide-binding</keyword>
<feature type="domain" description="ABC transporter" evidence="8">
    <location>
        <begin position="377"/>
        <end position="612"/>
    </location>
</feature>
<protein>
    <recommendedName>
        <fullName evidence="12">ABC transporter family protein</fullName>
    </recommendedName>
</protein>
<evidence type="ECO:0000256" key="1">
    <source>
        <dbReference type="ARBA" id="ARBA00004141"/>
    </source>
</evidence>
<proteinExistence type="predicted"/>
<dbReference type="PANTHER" id="PTHR43394">
    <property type="entry name" value="ATP-DEPENDENT PERMEASE MDL1, MITOCHONDRIAL"/>
    <property type="match status" value="1"/>
</dbReference>
<evidence type="ECO:0000259" key="8">
    <source>
        <dbReference type="PROSITE" id="PS50893"/>
    </source>
</evidence>
<keyword evidence="4" id="KW-0067">ATP-binding</keyword>
<reference evidence="10 11" key="1">
    <citation type="submission" date="2024-04" db="EMBL/GenBank/DDBJ databases">
        <title>Tritrichomonas musculus Genome.</title>
        <authorList>
            <person name="Alves-Ferreira E."/>
            <person name="Grigg M."/>
            <person name="Lorenzi H."/>
            <person name="Galac M."/>
        </authorList>
    </citation>
    <scope>NUCLEOTIDE SEQUENCE [LARGE SCALE GENOMIC DNA]</scope>
    <source>
        <strain evidence="10 11">EAF2021</strain>
    </source>
</reference>
<evidence type="ECO:0000256" key="6">
    <source>
        <dbReference type="ARBA" id="ARBA00023136"/>
    </source>
</evidence>
<keyword evidence="5 7" id="KW-1133">Transmembrane helix</keyword>
<feature type="transmembrane region" description="Helical" evidence="7">
    <location>
        <begin position="99"/>
        <end position="119"/>
    </location>
</feature>
<dbReference type="InterPro" id="IPR017871">
    <property type="entry name" value="ABC_transporter-like_CS"/>
</dbReference>
<accession>A0ABR2IMU6</accession>
<dbReference type="SUPFAM" id="SSF90123">
    <property type="entry name" value="ABC transporter transmembrane region"/>
    <property type="match status" value="1"/>
</dbReference>
<dbReference type="EMBL" id="JAPFFF010000016">
    <property type="protein sequence ID" value="KAK8865208.1"/>
    <property type="molecule type" value="Genomic_DNA"/>
</dbReference>
<dbReference type="CDD" id="cd03249">
    <property type="entry name" value="ABC_MTABC3_MDL1_MDL2"/>
    <property type="match status" value="1"/>
</dbReference>
<dbReference type="PROSITE" id="PS00211">
    <property type="entry name" value="ABC_TRANSPORTER_1"/>
    <property type="match status" value="1"/>
</dbReference>
<evidence type="ECO:0000259" key="9">
    <source>
        <dbReference type="PROSITE" id="PS50929"/>
    </source>
</evidence>
<comment type="subcellular location">
    <subcellularLocation>
        <location evidence="1">Membrane</location>
        <topology evidence="1">Multi-pass membrane protein</topology>
    </subcellularLocation>
</comment>
<evidence type="ECO:0000256" key="7">
    <source>
        <dbReference type="SAM" id="Phobius"/>
    </source>
</evidence>